<evidence type="ECO:0000256" key="7">
    <source>
        <dbReference type="ARBA" id="ARBA00023242"/>
    </source>
</evidence>
<gene>
    <name evidence="9" type="ORF">N7509_009904</name>
</gene>
<dbReference type="Proteomes" id="UP001147747">
    <property type="component" value="Unassembled WGS sequence"/>
</dbReference>
<keyword evidence="2" id="KW-0479">Metal-binding</keyword>
<evidence type="ECO:0000313" key="9">
    <source>
        <dbReference type="EMBL" id="KAJ5387363.1"/>
    </source>
</evidence>
<dbReference type="InterPro" id="IPR036864">
    <property type="entry name" value="Zn2-C6_fun-type_DNA-bd_sf"/>
</dbReference>
<evidence type="ECO:0000259" key="8">
    <source>
        <dbReference type="PROSITE" id="PS00463"/>
    </source>
</evidence>
<keyword evidence="7" id="KW-0539">Nucleus</keyword>
<dbReference type="GeneID" id="81373521"/>
<dbReference type="SMART" id="SM00906">
    <property type="entry name" value="Fungal_trans"/>
    <property type="match status" value="1"/>
</dbReference>
<keyword evidence="3" id="KW-0862">Zinc</keyword>
<evidence type="ECO:0000256" key="2">
    <source>
        <dbReference type="ARBA" id="ARBA00022723"/>
    </source>
</evidence>
<evidence type="ECO:0000313" key="10">
    <source>
        <dbReference type="Proteomes" id="UP001147747"/>
    </source>
</evidence>
<dbReference type="GO" id="GO:0000981">
    <property type="term" value="F:DNA-binding transcription factor activity, RNA polymerase II-specific"/>
    <property type="evidence" value="ECO:0007669"/>
    <property type="project" value="InterPro"/>
</dbReference>
<keyword evidence="5" id="KW-0238">DNA-binding</keyword>
<keyword evidence="10" id="KW-1185">Reference proteome</keyword>
<evidence type="ECO:0000256" key="1">
    <source>
        <dbReference type="ARBA" id="ARBA00004123"/>
    </source>
</evidence>
<dbReference type="SUPFAM" id="SSF57701">
    <property type="entry name" value="Zn2/Cys6 DNA-binding domain"/>
    <property type="match status" value="1"/>
</dbReference>
<dbReference type="InterPro" id="IPR001138">
    <property type="entry name" value="Zn2Cys6_DnaBD"/>
</dbReference>
<keyword evidence="4" id="KW-0805">Transcription regulation</keyword>
<dbReference type="GO" id="GO:0043565">
    <property type="term" value="F:sequence-specific DNA binding"/>
    <property type="evidence" value="ECO:0007669"/>
    <property type="project" value="TreeGrafter"/>
</dbReference>
<dbReference type="RefSeq" id="XP_056485161.1">
    <property type="nucleotide sequence ID" value="XM_056634541.1"/>
</dbReference>
<dbReference type="PANTHER" id="PTHR47782">
    <property type="entry name" value="ZN(II)2CYS6 TRANSCRIPTION FACTOR (EUROFUNG)-RELATED"/>
    <property type="match status" value="1"/>
</dbReference>
<dbReference type="Pfam" id="PF04082">
    <property type="entry name" value="Fungal_trans"/>
    <property type="match status" value="1"/>
</dbReference>
<dbReference type="GO" id="GO:0008270">
    <property type="term" value="F:zinc ion binding"/>
    <property type="evidence" value="ECO:0007669"/>
    <property type="project" value="InterPro"/>
</dbReference>
<name>A0A9X0B417_9EURO</name>
<reference evidence="9" key="2">
    <citation type="journal article" date="2023" name="IMA Fungus">
        <title>Comparative genomic study of the Penicillium genus elucidates a diverse pangenome and 15 lateral gene transfer events.</title>
        <authorList>
            <person name="Petersen C."/>
            <person name="Sorensen T."/>
            <person name="Nielsen M.R."/>
            <person name="Sondergaard T.E."/>
            <person name="Sorensen J.L."/>
            <person name="Fitzpatrick D.A."/>
            <person name="Frisvad J.C."/>
            <person name="Nielsen K.L."/>
        </authorList>
    </citation>
    <scope>NUCLEOTIDE SEQUENCE</scope>
    <source>
        <strain evidence="9">IBT 29677</strain>
    </source>
</reference>
<dbReference type="OrthoDB" id="9970124at2759"/>
<dbReference type="EMBL" id="JAPZBU010000009">
    <property type="protein sequence ID" value="KAJ5387363.1"/>
    <property type="molecule type" value="Genomic_DNA"/>
</dbReference>
<dbReference type="Pfam" id="PF00172">
    <property type="entry name" value="Zn_clus"/>
    <property type="match status" value="1"/>
</dbReference>
<dbReference type="InterPro" id="IPR052202">
    <property type="entry name" value="Yeast_MetPath_Reg"/>
</dbReference>
<accession>A0A9X0B417</accession>
<dbReference type="CDD" id="cd00067">
    <property type="entry name" value="GAL4"/>
    <property type="match status" value="1"/>
</dbReference>
<protein>
    <recommendedName>
        <fullName evidence="8">Zn(2)-C6 fungal-type domain-containing protein</fullName>
    </recommendedName>
</protein>
<keyword evidence="6" id="KW-0804">Transcription</keyword>
<comment type="subcellular location">
    <subcellularLocation>
        <location evidence="1">Nucleus</location>
    </subcellularLocation>
</comment>
<dbReference type="PANTHER" id="PTHR47782:SF12">
    <property type="entry name" value="ZN(II)2CYS6 TRANSCRIPTION FACTOR (EUROFUNG)"/>
    <property type="match status" value="1"/>
</dbReference>
<comment type="caution">
    <text evidence="9">The sequence shown here is derived from an EMBL/GenBank/DDBJ whole genome shotgun (WGS) entry which is preliminary data.</text>
</comment>
<evidence type="ECO:0000256" key="6">
    <source>
        <dbReference type="ARBA" id="ARBA00023163"/>
    </source>
</evidence>
<dbReference type="InterPro" id="IPR007219">
    <property type="entry name" value="XnlR_reg_dom"/>
</dbReference>
<dbReference type="GO" id="GO:0045944">
    <property type="term" value="P:positive regulation of transcription by RNA polymerase II"/>
    <property type="evidence" value="ECO:0007669"/>
    <property type="project" value="TreeGrafter"/>
</dbReference>
<dbReference type="AlphaFoldDB" id="A0A9X0B417"/>
<evidence type="ECO:0000256" key="4">
    <source>
        <dbReference type="ARBA" id="ARBA00023015"/>
    </source>
</evidence>
<sequence>MASPIFNVRKRNQRACRRCHRRKQKCVGFPSCVNCEAAGLQCTRSEIAGSQTVAQRYHGMSKDVLYDRIEVLEAQLEAISKQSAEGQTSAHCTGQPSSKGGDLTDVMGLLMSEDSFPRSSIGRDMDWQFLETFKIHPEASILNHDGEQDFILDTPRHDELAPVPSHADGLGFLRTYFETFHNRMPFLDRAEIYQLHEERHQLASSTPRQQWKSFIIFVIYAIGATTQMSPSSTSDAPSNYFRTALQLKPPITKLRSLESIEAMMLLIMYNLRSPTSSNIWYMIGLAMRATIDLGLHREVNYLMLKCDDAQRMRRLFWSVYLMDRSISRLLGRPFNIAEHDINVALPDNNDISFQMFSDPQSAFKGYTQCEPTVGAFIPSIHLVRLKSQIQNKIYRADKEARLLFQEIFPLLAALEEYKASMKFQLPPIENDWIHMHWNNGICMLLKPFLSLLHPDHELIHTCLKAAGNMCRFLKGLHQKGYIGFGYILINILLNAGLTMWSVEQSSCLCPRKSLLTPAFSSCLLRSPKHYSTTVADDLCACSSVLFAVTERMNHLKKYRDTWKATVAKVMKHLEHSLNHSQLVGQGSFTMLNLEDDCMVSGVSNLAAPDDTGSLFQFHFDQSLSHVSNLFDPSTQLPLQMQLSGGIPAVDDTQLDLQCIFNDPQDCHCEVHSNLAQLQPFGLRENQPCDWILSETSWSERELDFRMIDELFGNIRAGGVNDIHVRAFSL</sequence>
<feature type="domain" description="Zn(2)-C6 fungal-type" evidence="8">
    <location>
        <begin position="15"/>
        <end position="42"/>
    </location>
</feature>
<evidence type="ECO:0000256" key="5">
    <source>
        <dbReference type="ARBA" id="ARBA00023125"/>
    </source>
</evidence>
<proteinExistence type="predicted"/>
<reference evidence="9" key="1">
    <citation type="submission" date="2022-12" db="EMBL/GenBank/DDBJ databases">
        <authorList>
            <person name="Petersen C."/>
        </authorList>
    </citation>
    <scope>NUCLEOTIDE SEQUENCE</scope>
    <source>
        <strain evidence="9">IBT 29677</strain>
    </source>
</reference>
<dbReference type="CDD" id="cd12148">
    <property type="entry name" value="fungal_TF_MHR"/>
    <property type="match status" value="1"/>
</dbReference>
<evidence type="ECO:0000256" key="3">
    <source>
        <dbReference type="ARBA" id="ARBA00022833"/>
    </source>
</evidence>
<dbReference type="PROSITE" id="PS00463">
    <property type="entry name" value="ZN2_CY6_FUNGAL_1"/>
    <property type="match status" value="1"/>
</dbReference>
<dbReference type="GO" id="GO:0005634">
    <property type="term" value="C:nucleus"/>
    <property type="evidence" value="ECO:0007669"/>
    <property type="project" value="UniProtKB-SubCell"/>
</dbReference>
<dbReference type="GO" id="GO:0006351">
    <property type="term" value="P:DNA-templated transcription"/>
    <property type="evidence" value="ECO:0007669"/>
    <property type="project" value="InterPro"/>
</dbReference>
<dbReference type="Gene3D" id="4.10.240.10">
    <property type="entry name" value="Zn(2)-C6 fungal-type DNA-binding domain"/>
    <property type="match status" value="1"/>
</dbReference>
<dbReference type="SMART" id="SM00066">
    <property type="entry name" value="GAL4"/>
    <property type="match status" value="1"/>
</dbReference>
<organism evidence="9 10">
    <name type="scientific">Penicillium cosmopolitanum</name>
    <dbReference type="NCBI Taxonomy" id="1131564"/>
    <lineage>
        <taxon>Eukaryota</taxon>
        <taxon>Fungi</taxon>
        <taxon>Dikarya</taxon>
        <taxon>Ascomycota</taxon>
        <taxon>Pezizomycotina</taxon>
        <taxon>Eurotiomycetes</taxon>
        <taxon>Eurotiomycetidae</taxon>
        <taxon>Eurotiales</taxon>
        <taxon>Aspergillaceae</taxon>
        <taxon>Penicillium</taxon>
    </lineage>
</organism>